<protein>
    <submittedName>
        <fullName evidence="1">Uncharacterized protein</fullName>
    </submittedName>
</protein>
<dbReference type="EMBL" id="AFZZ01000075">
    <property type="protein sequence ID" value="EHJ41399.1"/>
    <property type="molecule type" value="Genomic_DNA"/>
</dbReference>
<organism evidence="1 2">
    <name type="scientific">Leyella stercorea DSM 18206</name>
    <dbReference type="NCBI Taxonomy" id="1002367"/>
    <lineage>
        <taxon>Bacteria</taxon>
        <taxon>Pseudomonadati</taxon>
        <taxon>Bacteroidota</taxon>
        <taxon>Bacteroidia</taxon>
        <taxon>Bacteroidales</taxon>
        <taxon>Prevotellaceae</taxon>
        <taxon>Leyella</taxon>
    </lineage>
</organism>
<evidence type="ECO:0000313" key="1">
    <source>
        <dbReference type="EMBL" id="EHJ41399.1"/>
    </source>
</evidence>
<accession>G6AW33</accession>
<dbReference type="HOGENOM" id="CLU_3262460_0_0_10"/>
<gene>
    <name evidence="1" type="ORF">HMPREF0673_00830</name>
</gene>
<name>G6AW33_9BACT</name>
<proteinExistence type="predicted"/>
<reference evidence="1 2" key="1">
    <citation type="submission" date="2011-08" db="EMBL/GenBank/DDBJ databases">
        <authorList>
            <person name="Weinstock G."/>
            <person name="Sodergren E."/>
            <person name="Clifton S."/>
            <person name="Fulton L."/>
            <person name="Fulton B."/>
            <person name="Courtney L."/>
            <person name="Fronick C."/>
            <person name="Harrison M."/>
            <person name="Strong C."/>
            <person name="Farmer C."/>
            <person name="Delahaunty K."/>
            <person name="Markovic C."/>
            <person name="Hall O."/>
            <person name="Minx P."/>
            <person name="Tomlinson C."/>
            <person name="Mitreva M."/>
            <person name="Hou S."/>
            <person name="Chen J."/>
            <person name="Wollam A."/>
            <person name="Pepin K.H."/>
            <person name="Johnson M."/>
            <person name="Bhonagiri V."/>
            <person name="Zhang X."/>
            <person name="Suruliraj S."/>
            <person name="Warren W."/>
            <person name="Chinwalla A."/>
            <person name="Mardis E.R."/>
            <person name="Wilson R.K."/>
        </authorList>
    </citation>
    <scope>NUCLEOTIDE SEQUENCE [LARGE SCALE GENOMIC DNA]</scope>
    <source>
        <strain evidence="1 2">DSM 18206</strain>
    </source>
</reference>
<comment type="caution">
    <text evidence="1">The sequence shown here is derived from an EMBL/GenBank/DDBJ whole genome shotgun (WGS) entry which is preliminary data.</text>
</comment>
<sequence>MSASVGANNKNGCIKAAWVYKKVQQRLLKLRLRGGRVKTPNI</sequence>
<feature type="non-terminal residue" evidence="1">
    <location>
        <position position="42"/>
    </location>
</feature>
<evidence type="ECO:0000313" key="2">
    <source>
        <dbReference type="Proteomes" id="UP000004407"/>
    </source>
</evidence>
<dbReference type="AlphaFoldDB" id="G6AW33"/>
<dbReference type="Proteomes" id="UP000004407">
    <property type="component" value="Unassembled WGS sequence"/>
</dbReference>